<organism evidence="8 9">
    <name type="scientific">Amycolatopsis suaedae</name>
    <dbReference type="NCBI Taxonomy" id="2510978"/>
    <lineage>
        <taxon>Bacteria</taxon>
        <taxon>Bacillati</taxon>
        <taxon>Actinomycetota</taxon>
        <taxon>Actinomycetes</taxon>
        <taxon>Pseudonocardiales</taxon>
        <taxon>Pseudonocardiaceae</taxon>
        <taxon>Amycolatopsis</taxon>
    </lineage>
</organism>
<dbReference type="PRINTS" id="PR00722">
    <property type="entry name" value="CHYMOTRYPSIN"/>
</dbReference>
<sequence length="276" mass="28652">MRTRLSSVLLAAVVSVGAVAATAAPASAIVGGVESTTPYSFVASLQIPSPDGSEERRTDSQHKCTGTLVAPQWVLTAAHCAFHGFGSFALTGEPQNWKVRVGSLDTNTGGELIPVDRFYAQGLPAERGTDVALLHLSRASRAKPAQLTVRDPLPGAPVRIAGWGNSCASDERVPNCYGQKLREADTRVQPGFLCDADKSPGALCAGSVDGSIRAGDMDSGGPLLVKDRDEWQVAGTVVNGSSDAPTQYLGVASRIGWINRILAGASTLPGEVSRGS</sequence>
<dbReference type="PANTHER" id="PTHR24276">
    <property type="entry name" value="POLYSERASE-RELATED"/>
    <property type="match status" value="1"/>
</dbReference>
<dbReference type="InterPro" id="IPR018114">
    <property type="entry name" value="TRYPSIN_HIS"/>
</dbReference>
<dbReference type="Proteomes" id="UP000292003">
    <property type="component" value="Unassembled WGS sequence"/>
</dbReference>
<feature type="domain" description="Peptidase S1" evidence="7">
    <location>
        <begin position="29"/>
        <end position="263"/>
    </location>
</feature>
<name>A0A4Q7J5X3_9PSEU</name>
<reference evidence="8 9" key="1">
    <citation type="submission" date="2019-02" db="EMBL/GenBank/DDBJ databases">
        <title>Draft genome sequence of Amycolatopsis sp. 8-3EHSu isolated from roots of Suaeda maritima.</title>
        <authorList>
            <person name="Duangmal K."/>
            <person name="Chantavorakit T."/>
        </authorList>
    </citation>
    <scope>NUCLEOTIDE SEQUENCE [LARGE SCALE GENOMIC DNA]</scope>
    <source>
        <strain evidence="8 9">8-3EHSu</strain>
    </source>
</reference>
<dbReference type="PROSITE" id="PS00134">
    <property type="entry name" value="TRYPSIN_HIS"/>
    <property type="match status" value="1"/>
</dbReference>
<keyword evidence="3" id="KW-1015">Disulfide bond</keyword>
<evidence type="ECO:0000256" key="5">
    <source>
        <dbReference type="ARBA" id="ARBA00038868"/>
    </source>
</evidence>
<evidence type="ECO:0000259" key="7">
    <source>
        <dbReference type="PROSITE" id="PS50240"/>
    </source>
</evidence>
<accession>A0A4Q7J5X3</accession>
<comment type="similarity">
    <text evidence="1">Belongs to the peptidase S1 family.</text>
</comment>
<comment type="caution">
    <text evidence="8">The sequence shown here is derived from an EMBL/GenBank/DDBJ whole genome shotgun (WGS) entry which is preliminary data.</text>
</comment>
<dbReference type="CDD" id="cd00190">
    <property type="entry name" value="Tryp_SPc"/>
    <property type="match status" value="1"/>
</dbReference>
<dbReference type="InterPro" id="IPR050430">
    <property type="entry name" value="Peptidase_S1"/>
</dbReference>
<evidence type="ECO:0000313" key="8">
    <source>
        <dbReference type="EMBL" id="RZQ62278.1"/>
    </source>
</evidence>
<dbReference type="PANTHER" id="PTHR24276:SF97">
    <property type="entry name" value="GH13245P2-RELATED"/>
    <property type="match status" value="1"/>
</dbReference>
<dbReference type="OrthoDB" id="4310587at2"/>
<proteinExistence type="inferred from homology"/>
<dbReference type="InterPro" id="IPR001254">
    <property type="entry name" value="Trypsin_dom"/>
</dbReference>
<evidence type="ECO:0000313" key="9">
    <source>
        <dbReference type="Proteomes" id="UP000292003"/>
    </source>
</evidence>
<keyword evidence="9" id="KW-1185">Reference proteome</keyword>
<feature type="chain" id="PRO_5020449453" description="trypsin" evidence="6">
    <location>
        <begin position="21"/>
        <end position="276"/>
    </location>
</feature>
<dbReference type="GO" id="GO:0004252">
    <property type="term" value="F:serine-type endopeptidase activity"/>
    <property type="evidence" value="ECO:0007669"/>
    <property type="project" value="UniProtKB-EC"/>
</dbReference>
<dbReference type="GO" id="GO:0006508">
    <property type="term" value="P:proteolysis"/>
    <property type="evidence" value="ECO:0007669"/>
    <property type="project" value="UniProtKB-KW"/>
</dbReference>
<gene>
    <name evidence="8" type="ORF">EWH70_18525</name>
</gene>
<evidence type="ECO:0000256" key="6">
    <source>
        <dbReference type="SAM" id="SignalP"/>
    </source>
</evidence>
<dbReference type="EC" id="3.4.21.4" evidence="5"/>
<keyword evidence="8" id="KW-0645">Protease</keyword>
<dbReference type="RefSeq" id="WP_130476706.1">
    <property type="nucleotide sequence ID" value="NZ_SFCC01000009.1"/>
</dbReference>
<evidence type="ECO:0000256" key="1">
    <source>
        <dbReference type="ARBA" id="ARBA00007664"/>
    </source>
</evidence>
<dbReference type="EMBL" id="SFCC01000009">
    <property type="protein sequence ID" value="RZQ62278.1"/>
    <property type="molecule type" value="Genomic_DNA"/>
</dbReference>
<dbReference type="InterPro" id="IPR001314">
    <property type="entry name" value="Peptidase_S1A"/>
</dbReference>
<dbReference type="Pfam" id="PF00089">
    <property type="entry name" value="Trypsin"/>
    <property type="match status" value="1"/>
</dbReference>
<evidence type="ECO:0000256" key="4">
    <source>
        <dbReference type="ARBA" id="ARBA00036320"/>
    </source>
</evidence>
<dbReference type="SUPFAM" id="SSF50494">
    <property type="entry name" value="Trypsin-like serine proteases"/>
    <property type="match status" value="1"/>
</dbReference>
<evidence type="ECO:0000256" key="3">
    <source>
        <dbReference type="ARBA" id="ARBA00023157"/>
    </source>
</evidence>
<dbReference type="AlphaFoldDB" id="A0A4Q7J5X3"/>
<keyword evidence="8" id="KW-0378">Hydrolase</keyword>
<protein>
    <recommendedName>
        <fullName evidence="5">trypsin</fullName>
        <ecNumber evidence="5">3.4.21.4</ecNumber>
    </recommendedName>
</protein>
<dbReference type="InterPro" id="IPR043504">
    <property type="entry name" value="Peptidase_S1_PA_chymotrypsin"/>
</dbReference>
<feature type="signal peptide" evidence="6">
    <location>
        <begin position="1"/>
        <end position="20"/>
    </location>
</feature>
<evidence type="ECO:0000256" key="2">
    <source>
        <dbReference type="ARBA" id="ARBA00022757"/>
    </source>
</evidence>
<dbReference type="SMART" id="SM00020">
    <property type="entry name" value="Tryp_SPc"/>
    <property type="match status" value="1"/>
</dbReference>
<dbReference type="PROSITE" id="PS50240">
    <property type="entry name" value="TRYPSIN_DOM"/>
    <property type="match status" value="1"/>
</dbReference>
<keyword evidence="6" id="KW-0732">Signal</keyword>
<dbReference type="Gene3D" id="2.40.10.10">
    <property type="entry name" value="Trypsin-like serine proteases"/>
    <property type="match status" value="1"/>
</dbReference>
<keyword evidence="2" id="KW-0222">Digestion</keyword>
<dbReference type="InterPro" id="IPR009003">
    <property type="entry name" value="Peptidase_S1_PA"/>
</dbReference>
<comment type="catalytic activity">
    <reaction evidence="4">
        <text>Preferential cleavage: Arg-|-Xaa, Lys-|-Xaa.</text>
        <dbReference type="EC" id="3.4.21.4"/>
    </reaction>
</comment>